<comment type="caution">
    <text evidence="2">The sequence shown here is derived from an EMBL/GenBank/DDBJ whole genome shotgun (WGS) entry which is preliminary data.</text>
</comment>
<evidence type="ECO:0000313" key="3">
    <source>
        <dbReference type="Proteomes" id="UP000299102"/>
    </source>
</evidence>
<gene>
    <name evidence="2" type="ORF">EVAR_18529_1</name>
</gene>
<protein>
    <submittedName>
        <fullName evidence="2">Uncharacterized protein</fullName>
    </submittedName>
</protein>
<accession>A0A4C1V2P5</accession>
<evidence type="ECO:0000256" key="1">
    <source>
        <dbReference type="SAM" id="MobiDB-lite"/>
    </source>
</evidence>
<evidence type="ECO:0000313" key="2">
    <source>
        <dbReference type="EMBL" id="GBP33051.1"/>
    </source>
</evidence>
<dbReference type="AlphaFoldDB" id="A0A4C1V2P5"/>
<dbReference type="Proteomes" id="UP000299102">
    <property type="component" value="Unassembled WGS sequence"/>
</dbReference>
<reference evidence="2 3" key="1">
    <citation type="journal article" date="2019" name="Commun. Biol.">
        <title>The bagworm genome reveals a unique fibroin gene that provides high tensile strength.</title>
        <authorList>
            <person name="Kono N."/>
            <person name="Nakamura H."/>
            <person name="Ohtoshi R."/>
            <person name="Tomita M."/>
            <person name="Numata K."/>
            <person name="Arakawa K."/>
        </authorList>
    </citation>
    <scope>NUCLEOTIDE SEQUENCE [LARGE SCALE GENOMIC DNA]</scope>
</reference>
<proteinExistence type="predicted"/>
<organism evidence="2 3">
    <name type="scientific">Eumeta variegata</name>
    <name type="common">Bagworm moth</name>
    <name type="synonym">Eumeta japonica</name>
    <dbReference type="NCBI Taxonomy" id="151549"/>
    <lineage>
        <taxon>Eukaryota</taxon>
        <taxon>Metazoa</taxon>
        <taxon>Ecdysozoa</taxon>
        <taxon>Arthropoda</taxon>
        <taxon>Hexapoda</taxon>
        <taxon>Insecta</taxon>
        <taxon>Pterygota</taxon>
        <taxon>Neoptera</taxon>
        <taxon>Endopterygota</taxon>
        <taxon>Lepidoptera</taxon>
        <taxon>Glossata</taxon>
        <taxon>Ditrysia</taxon>
        <taxon>Tineoidea</taxon>
        <taxon>Psychidae</taxon>
        <taxon>Oiketicinae</taxon>
        <taxon>Eumeta</taxon>
    </lineage>
</organism>
<feature type="compositionally biased region" description="Polar residues" evidence="1">
    <location>
        <begin position="46"/>
        <end position="57"/>
    </location>
</feature>
<dbReference type="EMBL" id="BGZK01000269">
    <property type="protein sequence ID" value="GBP33051.1"/>
    <property type="molecule type" value="Genomic_DNA"/>
</dbReference>
<keyword evidence="3" id="KW-1185">Reference proteome</keyword>
<name>A0A4C1V2P5_EUMVA</name>
<feature type="region of interest" description="Disordered" evidence="1">
    <location>
        <begin position="121"/>
        <end position="143"/>
    </location>
</feature>
<sequence>MVEHLHQDNINQQPPVKNSDHFYKSIIKGSVCVKATPVTDLISSQVDDQLSRNQPPNSKRAASKPSMTSIRKRVNPIPTRRVTQRLSETYGRIESVLDEQGNKRTGAALEPERIKARARAALSPPITTVNSHPTGAPPALPAP</sequence>
<feature type="region of interest" description="Disordered" evidence="1">
    <location>
        <begin position="46"/>
        <end position="75"/>
    </location>
</feature>